<accession>A0AAV7L0T5</accession>
<reference evidence="2" key="1">
    <citation type="journal article" date="2022" name="bioRxiv">
        <title>Sequencing and chromosome-scale assembly of the giantPleurodeles waltlgenome.</title>
        <authorList>
            <person name="Brown T."/>
            <person name="Elewa A."/>
            <person name="Iarovenko S."/>
            <person name="Subramanian E."/>
            <person name="Araus A.J."/>
            <person name="Petzold A."/>
            <person name="Susuki M."/>
            <person name="Suzuki K.-i.T."/>
            <person name="Hayashi T."/>
            <person name="Toyoda A."/>
            <person name="Oliveira C."/>
            <person name="Osipova E."/>
            <person name="Leigh N.D."/>
            <person name="Simon A."/>
            <person name="Yun M.H."/>
        </authorList>
    </citation>
    <scope>NUCLEOTIDE SEQUENCE</scope>
    <source>
        <strain evidence="2">20211129_DDA</strain>
        <tissue evidence="2">Liver</tissue>
    </source>
</reference>
<name>A0AAV7L0T5_PLEWA</name>
<gene>
    <name evidence="2" type="ORF">NDU88_003069</name>
</gene>
<comment type="caution">
    <text evidence="2">The sequence shown here is derived from an EMBL/GenBank/DDBJ whole genome shotgun (WGS) entry which is preliminary data.</text>
</comment>
<evidence type="ECO:0000313" key="3">
    <source>
        <dbReference type="Proteomes" id="UP001066276"/>
    </source>
</evidence>
<feature type="region of interest" description="Disordered" evidence="1">
    <location>
        <begin position="36"/>
        <end position="103"/>
    </location>
</feature>
<organism evidence="2 3">
    <name type="scientific">Pleurodeles waltl</name>
    <name type="common">Iberian ribbed newt</name>
    <dbReference type="NCBI Taxonomy" id="8319"/>
    <lineage>
        <taxon>Eukaryota</taxon>
        <taxon>Metazoa</taxon>
        <taxon>Chordata</taxon>
        <taxon>Craniata</taxon>
        <taxon>Vertebrata</taxon>
        <taxon>Euteleostomi</taxon>
        <taxon>Amphibia</taxon>
        <taxon>Batrachia</taxon>
        <taxon>Caudata</taxon>
        <taxon>Salamandroidea</taxon>
        <taxon>Salamandridae</taxon>
        <taxon>Pleurodelinae</taxon>
        <taxon>Pleurodeles</taxon>
    </lineage>
</organism>
<sequence>MLIYAQKGISATSLLPTIEGELRLSLLGFANVSSCQAPRESVLPSTGPKGGQPGKSSRQKATSGAPENRTARSRQAKTGLRSVAQAHQSCLPGVSKPQPIIYS</sequence>
<dbReference type="EMBL" id="JANPWB010000016">
    <property type="protein sequence ID" value="KAJ1082908.1"/>
    <property type="molecule type" value="Genomic_DNA"/>
</dbReference>
<dbReference type="Proteomes" id="UP001066276">
    <property type="component" value="Chromosome 12"/>
</dbReference>
<dbReference type="AlphaFoldDB" id="A0AAV7L0T5"/>
<evidence type="ECO:0000256" key="1">
    <source>
        <dbReference type="SAM" id="MobiDB-lite"/>
    </source>
</evidence>
<keyword evidence="3" id="KW-1185">Reference proteome</keyword>
<proteinExistence type="predicted"/>
<evidence type="ECO:0000313" key="2">
    <source>
        <dbReference type="EMBL" id="KAJ1082908.1"/>
    </source>
</evidence>
<protein>
    <submittedName>
        <fullName evidence="2">Uncharacterized protein</fullName>
    </submittedName>
</protein>